<dbReference type="Proteomes" id="UP000190890">
    <property type="component" value="Unassembled WGS sequence"/>
</dbReference>
<protein>
    <submittedName>
        <fullName evidence="1">Uncharacterized protein</fullName>
    </submittedName>
</protein>
<reference evidence="1 2" key="1">
    <citation type="submission" date="2016-05" db="EMBL/GenBank/DDBJ databases">
        <title>Microbial solvent formation.</title>
        <authorList>
            <person name="Poehlein A."/>
            <person name="Montoya Solano J.D."/>
            <person name="Flitsch S."/>
            <person name="Krabben P."/>
            <person name="Duerre P."/>
            <person name="Daniel R."/>
        </authorList>
    </citation>
    <scope>NUCLEOTIDE SEQUENCE [LARGE SCALE GENOMIC DNA]</scope>
    <source>
        <strain evidence="1 2">DSM 2619</strain>
    </source>
</reference>
<accession>A0A1S8TIC9</accession>
<name>A0A1S8TIC9_9CLOT</name>
<comment type="caution">
    <text evidence="1">The sequence shown here is derived from an EMBL/GenBank/DDBJ whole genome shotgun (WGS) entry which is preliminary data.</text>
</comment>
<dbReference type="RefSeq" id="WP_077847598.1">
    <property type="nucleotide sequence ID" value="NZ_LZZM01000154.1"/>
</dbReference>
<sequence>MVKLKYSALYTDNLGCEQATVYFSKEEFQLKVRGCTFKNDSLNFDFYGKNSEKFNSLFYLKDDELIDYVLDIKIPVTLFCDNEERIEKLLLRVERRKNYYNNSLSFFIRDVFYKVEGYDLRELLIKMQKELPQEYYMKDCFSYMFEGHHLNLFKVESKKIKKLQRVPITYISDDYCLS</sequence>
<dbReference type="AlphaFoldDB" id="A0A1S8TIC9"/>
<dbReference type="Pfam" id="PF19822">
    <property type="entry name" value="DUF6304"/>
    <property type="match status" value="1"/>
</dbReference>
<proteinExistence type="predicted"/>
<evidence type="ECO:0000313" key="1">
    <source>
        <dbReference type="EMBL" id="OOM77155.1"/>
    </source>
</evidence>
<dbReference type="InterPro" id="IPR046271">
    <property type="entry name" value="DUF6304"/>
</dbReference>
<organism evidence="1 2">
    <name type="scientific">Clostridium puniceum</name>
    <dbReference type="NCBI Taxonomy" id="29367"/>
    <lineage>
        <taxon>Bacteria</taxon>
        <taxon>Bacillati</taxon>
        <taxon>Bacillota</taxon>
        <taxon>Clostridia</taxon>
        <taxon>Eubacteriales</taxon>
        <taxon>Clostridiaceae</taxon>
        <taxon>Clostridium</taxon>
    </lineage>
</organism>
<evidence type="ECO:0000313" key="2">
    <source>
        <dbReference type="Proteomes" id="UP000190890"/>
    </source>
</evidence>
<keyword evidence="2" id="KW-1185">Reference proteome</keyword>
<gene>
    <name evidence="1" type="ORF">CLPUN_24700</name>
</gene>
<dbReference type="EMBL" id="LZZM01000154">
    <property type="protein sequence ID" value="OOM77155.1"/>
    <property type="molecule type" value="Genomic_DNA"/>
</dbReference>
<dbReference type="OrthoDB" id="1907053at2"/>